<evidence type="ECO:0000313" key="1">
    <source>
        <dbReference type="EMBL" id="GAH03918.1"/>
    </source>
</evidence>
<sequence>MKTSRRSYENFKLKIQTKLDILKPKAQFMIFDVDEYKAWIEKVNEIIDDLTLDAYIARTSWKYNSGDDRFMYLGSPKFIISKEFYDYASGAIRRSKMLIADPPTKLDLETETWRKEIYDILYGEYKQK</sequence>
<comment type="caution">
    <text evidence="1">The sequence shown here is derived from an EMBL/GenBank/DDBJ whole genome shotgun (WGS) entry which is preliminary data.</text>
</comment>
<reference evidence="1" key="1">
    <citation type="journal article" date="2014" name="Front. Microbiol.">
        <title>High frequency of phylogenetically diverse reductive dehalogenase-homologous genes in deep subseafloor sedimentary metagenomes.</title>
        <authorList>
            <person name="Kawai M."/>
            <person name="Futagami T."/>
            <person name="Toyoda A."/>
            <person name="Takaki Y."/>
            <person name="Nishi S."/>
            <person name="Hori S."/>
            <person name="Arai W."/>
            <person name="Tsubouchi T."/>
            <person name="Morono Y."/>
            <person name="Uchiyama I."/>
            <person name="Ito T."/>
            <person name="Fujiyama A."/>
            <person name="Inagaki F."/>
            <person name="Takami H."/>
        </authorList>
    </citation>
    <scope>NUCLEOTIDE SEQUENCE</scope>
    <source>
        <strain evidence="1">Expedition CK06-06</strain>
    </source>
</reference>
<organism evidence="1">
    <name type="scientific">marine sediment metagenome</name>
    <dbReference type="NCBI Taxonomy" id="412755"/>
    <lineage>
        <taxon>unclassified sequences</taxon>
        <taxon>metagenomes</taxon>
        <taxon>ecological metagenomes</taxon>
    </lineage>
</organism>
<gene>
    <name evidence="1" type="ORF">S01H4_42099</name>
</gene>
<dbReference type="EMBL" id="BART01023088">
    <property type="protein sequence ID" value="GAH03918.1"/>
    <property type="molecule type" value="Genomic_DNA"/>
</dbReference>
<accession>X1E5H3</accession>
<name>X1E5H3_9ZZZZ</name>
<proteinExistence type="predicted"/>
<dbReference type="AlphaFoldDB" id="X1E5H3"/>
<protein>
    <submittedName>
        <fullName evidence="1">Uncharacterized protein</fullName>
    </submittedName>
</protein>